<sequence length="84" mass="10031">MSYLRVRGRHRKISFINFHAHTEEKDDIKNEFYDQLEEEYNKIPKYDTKIILGDANAKIGKEEEYRPTIGKFSKHEITNNNGKE</sequence>
<accession>A0AAN7UZD4</accession>
<dbReference type="SUPFAM" id="SSF56219">
    <property type="entry name" value="DNase I-like"/>
    <property type="match status" value="1"/>
</dbReference>
<dbReference type="InterPro" id="IPR036691">
    <property type="entry name" value="Endo/exonu/phosph_ase_sf"/>
</dbReference>
<comment type="caution">
    <text evidence="1">The sequence shown here is derived from an EMBL/GenBank/DDBJ whole genome shotgun (WGS) entry which is preliminary data.</text>
</comment>
<reference evidence="1 2" key="1">
    <citation type="journal article" date="2024" name="Insects">
        <title>An Improved Chromosome-Level Genome Assembly of the Firefly Pyrocoelia pectoralis.</title>
        <authorList>
            <person name="Fu X."/>
            <person name="Meyer-Rochow V.B."/>
            <person name="Ballantyne L."/>
            <person name="Zhu X."/>
        </authorList>
    </citation>
    <scope>NUCLEOTIDE SEQUENCE [LARGE SCALE GENOMIC DNA]</scope>
    <source>
        <strain evidence="1">XCY_ONT2</strain>
    </source>
</reference>
<dbReference type="Gene3D" id="3.60.10.10">
    <property type="entry name" value="Endonuclease/exonuclease/phosphatase"/>
    <property type="match status" value="1"/>
</dbReference>
<evidence type="ECO:0000313" key="1">
    <source>
        <dbReference type="EMBL" id="KAK5638637.1"/>
    </source>
</evidence>
<evidence type="ECO:0008006" key="3">
    <source>
        <dbReference type="Google" id="ProtNLM"/>
    </source>
</evidence>
<dbReference type="Proteomes" id="UP001329430">
    <property type="component" value="Chromosome 10"/>
</dbReference>
<evidence type="ECO:0000313" key="2">
    <source>
        <dbReference type="Proteomes" id="UP001329430"/>
    </source>
</evidence>
<proteinExistence type="predicted"/>
<dbReference type="EMBL" id="JAVRBK010000010">
    <property type="protein sequence ID" value="KAK5638637.1"/>
    <property type="molecule type" value="Genomic_DNA"/>
</dbReference>
<dbReference type="AlphaFoldDB" id="A0AAN7UZD4"/>
<keyword evidence="2" id="KW-1185">Reference proteome</keyword>
<name>A0AAN7UZD4_9COLE</name>
<organism evidence="1 2">
    <name type="scientific">Pyrocoelia pectoralis</name>
    <dbReference type="NCBI Taxonomy" id="417401"/>
    <lineage>
        <taxon>Eukaryota</taxon>
        <taxon>Metazoa</taxon>
        <taxon>Ecdysozoa</taxon>
        <taxon>Arthropoda</taxon>
        <taxon>Hexapoda</taxon>
        <taxon>Insecta</taxon>
        <taxon>Pterygota</taxon>
        <taxon>Neoptera</taxon>
        <taxon>Endopterygota</taxon>
        <taxon>Coleoptera</taxon>
        <taxon>Polyphaga</taxon>
        <taxon>Elateriformia</taxon>
        <taxon>Elateroidea</taxon>
        <taxon>Lampyridae</taxon>
        <taxon>Lampyrinae</taxon>
        <taxon>Pyrocoelia</taxon>
    </lineage>
</organism>
<gene>
    <name evidence="1" type="ORF">RI129_012932</name>
</gene>
<protein>
    <recommendedName>
        <fullName evidence="3">Craniofacial development protein 2-like</fullName>
    </recommendedName>
</protein>